<evidence type="ECO:0000256" key="1">
    <source>
        <dbReference type="SAM" id="MobiDB-lite"/>
    </source>
</evidence>
<dbReference type="CDD" id="cd15457">
    <property type="entry name" value="NADAR"/>
    <property type="match status" value="1"/>
</dbReference>
<gene>
    <name evidence="3" type="ORF">DM02DRAFT_685135</name>
</gene>
<feature type="compositionally biased region" description="Polar residues" evidence="1">
    <location>
        <begin position="1"/>
        <end position="15"/>
    </location>
</feature>
<dbReference type="InterPro" id="IPR012816">
    <property type="entry name" value="NADAR"/>
</dbReference>
<evidence type="ECO:0000313" key="4">
    <source>
        <dbReference type="Proteomes" id="UP000244855"/>
    </source>
</evidence>
<keyword evidence="4" id="KW-1185">Reference proteome</keyword>
<proteinExistence type="predicted"/>
<accession>A0A2V1DHG5</accession>
<organism evidence="3 4">
    <name type="scientific">Periconia macrospinosa</name>
    <dbReference type="NCBI Taxonomy" id="97972"/>
    <lineage>
        <taxon>Eukaryota</taxon>
        <taxon>Fungi</taxon>
        <taxon>Dikarya</taxon>
        <taxon>Ascomycota</taxon>
        <taxon>Pezizomycotina</taxon>
        <taxon>Dothideomycetes</taxon>
        <taxon>Pleosporomycetidae</taxon>
        <taxon>Pleosporales</taxon>
        <taxon>Massarineae</taxon>
        <taxon>Periconiaceae</taxon>
        <taxon>Periconia</taxon>
    </lineage>
</organism>
<dbReference type="InterPro" id="IPR037238">
    <property type="entry name" value="YbiA-like_sf"/>
</dbReference>
<protein>
    <submittedName>
        <fullName evidence="3">DUF1768-domain-containing protein</fullName>
    </submittedName>
</protein>
<dbReference type="EMBL" id="KZ805437">
    <property type="protein sequence ID" value="PVH97395.1"/>
    <property type="molecule type" value="Genomic_DNA"/>
</dbReference>
<feature type="domain" description="NADAR" evidence="2">
    <location>
        <begin position="20"/>
        <end position="188"/>
    </location>
</feature>
<dbReference type="SUPFAM" id="SSF143990">
    <property type="entry name" value="YbiA-like"/>
    <property type="match status" value="1"/>
</dbReference>
<name>A0A2V1DHG5_9PLEO</name>
<sequence length="226" mass="25724">MANKAQQNPKQQDTSKGPIFFDEARGENGWLSPMYASKFSWREREYLCVEQVVQCCKAIFFNKKDISQALLNSENPDTFKSLSKQLDTHIAEQGDSGVIESWNKVAMGVMAKVNYAKFTASDDAETLRDLLLKTGDRELVAISEDEVWGCGMTWSEATAYKTEAKGKPWPWPGRNLLGKSLMDTRSRLFIEQREAQNHKTARKPTTTEGDEEVDEDWVVVEDWTLL</sequence>
<dbReference type="OrthoDB" id="206452at2759"/>
<evidence type="ECO:0000313" key="3">
    <source>
        <dbReference type="EMBL" id="PVH97395.1"/>
    </source>
</evidence>
<feature type="region of interest" description="Disordered" evidence="1">
    <location>
        <begin position="193"/>
        <end position="213"/>
    </location>
</feature>
<dbReference type="NCBIfam" id="TIGR02464">
    <property type="entry name" value="ribofla_fusion"/>
    <property type="match status" value="1"/>
</dbReference>
<dbReference type="Pfam" id="PF08719">
    <property type="entry name" value="NADAR"/>
    <property type="match status" value="1"/>
</dbReference>
<reference evidence="3 4" key="1">
    <citation type="journal article" date="2018" name="Sci. Rep.">
        <title>Comparative genomics provides insights into the lifestyle and reveals functional heterogeneity of dark septate endophytic fungi.</title>
        <authorList>
            <person name="Knapp D.G."/>
            <person name="Nemeth J.B."/>
            <person name="Barry K."/>
            <person name="Hainaut M."/>
            <person name="Henrissat B."/>
            <person name="Johnson J."/>
            <person name="Kuo A."/>
            <person name="Lim J.H.P."/>
            <person name="Lipzen A."/>
            <person name="Nolan M."/>
            <person name="Ohm R.A."/>
            <person name="Tamas L."/>
            <person name="Grigoriev I.V."/>
            <person name="Spatafora J.W."/>
            <person name="Nagy L.G."/>
            <person name="Kovacs G.M."/>
        </authorList>
    </citation>
    <scope>NUCLEOTIDE SEQUENCE [LARGE SCALE GENOMIC DNA]</scope>
    <source>
        <strain evidence="3 4">DSE2036</strain>
    </source>
</reference>
<evidence type="ECO:0000259" key="2">
    <source>
        <dbReference type="Pfam" id="PF08719"/>
    </source>
</evidence>
<dbReference type="Gene3D" id="1.10.357.40">
    <property type="entry name" value="YbiA-like"/>
    <property type="match status" value="1"/>
</dbReference>
<dbReference type="STRING" id="97972.A0A2V1DHG5"/>
<feature type="region of interest" description="Disordered" evidence="1">
    <location>
        <begin position="1"/>
        <end position="21"/>
    </location>
</feature>
<dbReference type="AlphaFoldDB" id="A0A2V1DHG5"/>
<dbReference type="Proteomes" id="UP000244855">
    <property type="component" value="Unassembled WGS sequence"/>
</dbReference>